<reference evidence="8" key="1">
    <citation type="submission" date="2023-03" db="EMBL/GenBank/DDBJ databases">
        <authorList>
            <person name="Julca I."/>
        </authorList>
    </citation>
    <scope>NUCLEOTIDE SEQUENCE</scope>
</reference>
<dbReference type="InterPro" id="IPR003406">
    <property type="entry name" value="Glyco_trans_14"/>
</dbReference>
<proteinExistence type="predicted"/>
<feature type="region of interest" description="Disordered" evidence="6">
    <location>
        <begin position="539"/>
        <end position="644"/>
    </location>
</feature>
<keyword evidence="4 7" id="KW-0472">Membrane</keyword>
<name>A0AAV1DS13_OLDCO</name>
<evidence type="ECO:0000313" key="8">
    <source>
        <dbReference type="EMBL" id="CAI9110661.1"/>
    </source>
</evidence>
<dbReference type="Pfam" id="PF02485">
    <property type="entry name" value="Branch"/>
    <property type="match status" value="2"/>
</dbReference>
<sequence>MMVEKKPMPRNYTFYSLLSVVGLSIGIVSVMCLRSLSILPSAIFTLSSQQETFQTSSPSPPPPESSFPLLTSFLPVSNSTGILPVNRTSNSSNNASLVEEQGKLSLMHNLSDEELFSRASMVSKDGLLPEKIVPKVAFMFLTRGPLPLVPLWELFFKGHQGLYSIYIHASPSYKDSWPENSVFHRRRIPSKSVSWGRITMIDAERRLLANALLDRSNQRFVLVSDTCIPVFNFTTVYQYLMKSTRSFLGSFDDPSKHGRGRFNPEMKPTITIQQWRKGSQWFEVHRDLAVLIISDQKYYQIFRQHCHQPCYSDEHYLPTMVTIICPEKSMNRAVTWVDWSKGKGPHPAKYRRRDVTGELLRRIRDKSNCSPLQTTYPPLMHMIKSLEGKKMSNEKKLFPRSYVLYSLIAVIGLSAGVVSILSFESLSNLPSAVLTFSSQLGGSFGVFSSPPPSIIPESNATAAVISVNEASNDTSNVALEKQGIPSLHKINGEELTPPPPEPQVKPESNATAGLLPVNGASNDTRNIPLEKQGISLMHNKSDEESKPPIHEDASTSPPRPPPPPPPVTPVSNANVGLLPVNGASNNTYITPLEKQGISSTHNTSAEESRPPPPEDASPPPPPVIPESNANAGVLPVKGASNDTTSIPIEKQEIPLMHNLSDEELFRRASSVVPKDSKKFAPKVAFMFLTPGPLPLAPLWELFFKGHQGLYSIYVHPHPSYQDSWPEKSVFYQRRIPSQPVSWGEITMMNAERRLLANALLDSSNKRFTLLSDSCIPAFNFTTVYRYLMNSKQSFIGSFDDPREVGRGRYNPQMNPTITLQQWRKGSQWFEVHRDLALLIVSEQKYYEIFRQYCRPPCYSDEHYLPTMSNIVWPEKIMNRTVTWVDWSKGGSHPAIYDQRDVTDELLKRIRGVSDCTFNGQNNAICFLFARKFSPDTIEPLLRIAPRIIGFDP</sequence>
<keyword evidence="9" id="KW-1185">Reference proteome</keyword>
<evidence type="ECO:0000256" key="2">
    <source>
        <dbReference type="ARBA" id="ARBA00022676"/>
    </source>
</evidence>
<dbReference type="PANTHER" id="PTHR31042:SF77">
    <property type="entry name" value="GLYCOSYLTRANSFERASE"/>
    <property type="match status" value="1"/>
</dbReference>
<keyword evidence="7" id="KW-1133">Transmembrane helix</keyword>
<feature type="region of interest" description="Disordered" evidence="6">
    <location>
        <begin position="489"/>
        <end position="526"/>
    </location>
</feature>
<dbReference type="AlphaFoldDB" id="A0AAV1DS13"/>
<evidence type="ECO:0000313" key="9">
    <source>
        <dbReference type="Proteomes" id="UP001161247"/>
    </source>
</evidence>
<evidence type="ECO:0000256" key="5">
    <source>
        <dbReference type="ARBA" id="ARBA00023180"/>
    </source>
</evidence>
<dbReference type="PANTHER" id="PTHR31042">
    <property type="entry name" value="CORE-2/I-BRANCHING BETA-1,6-N-ACETYLGLUCOSAMINYLTRANSFERASE FAMILY PROTEIN-RELATED"/>
    <property type="match status" value="1"/>
</dbReference>
<accession>A0AAV1DS13</accession>
<dbReference type="EMBL" id="OX459123">
    <property type="protein sequence ID" value="CAI9110661.1"/>
    <property type="molecule type" value="Genomic_DNA"/>
</dbReference>
<keyword evidence="2" id="KW-0328">Glycosyltransferase</keyword>
<evidence type="ECO:0000256" key="4">
    <source>
        <dbReference type="ARBA" id="ARBA00023136"/>
    </source>
</evidence>
<evidence type="ECO:0000256" key="1">
    <source>
        <dbReference type="ARBA" id="ARBA00004606"/>
    </source>
</evidence>
<dbReference type="GO" id="GO:0016757">
    <property type="term" value="F:glycosyltransferase activity"/>
    <property type="evidence" value="ECO:0007669"/>
    <property type="project" value="UniProtKB-KW"/>
</dbReference>
<feature type="compositionally biased region" description="Pro residues" evidence="6">
    <location>
        <begin position="610"/>
        <end position="624"/>
    </location>
</feature>
<gene>
    <name evidence="8" type="ORF">OLC1_LOCUS18260</name>
</gene>
<feature type="compositionally biased region" description="Basic and acidic residues" evidence="6">
    <location>
        <begin position="539"/>
        <end position="553"/>
    </location>
</feature>
<protein>
    <submittedName>
        <fullName evidence="8">OLC1v1010725C1</fullName>
    </submittedName>
</protein>
<evidence type="ECO:0000256" key="3">
    <source>
        <dbReference type="ARBA" id="ARBA00022679"/>
    </source>
</evidence>
<comment type="subcellular location">
    <subcellularLocation>
        <location evidence="1">Membrane</location>
        <topology evidence="1">Single-pass type II membrane protein</topology>
    </subcellularLocation>
</comment>
<feature type="compositionally biased region" description="Pro residues" evidence="6">
    <location>
        <begin position="557"/>
        <end position="568"/>
    </location>
</feature>
<dbReference type="InterPro" id="IPR044174">
    <property type="entry name" value="BC10-like"/>
</dbReference>
<keyword evidence="5" id="KW-0325">Glycoprotein</keyword>
<evidence type="ECO:0000256" key="7">
    <source>
        <dbReference type="SAM" id="Phobius"/>
    </source>
</evidence>
<dbReference type="Proteomes" id="UP001161247">
    <property type="component" value="Chromosome 6"/>
</dbReference>
<dbReference type="GO" id="GO:0016020">
    <property type="term" value="C:membrane"/>
    <property type="evidence" value="ECO:0007669"/>
    <property type="project" value="UniProtKB-SubCell"/>
</dbReference>
<keyword evidence="7" id="KW-0812">Transmembrane</keyword>
<feature type="transmembrane region" description="Helical" evidence="7">
    <location>
        <begin position="12"/>
        <end position="33"/>
    </location>
</feature>
<keyword evidence="3" id="KW-0808">Transferase</keyword>
<organism evidence="8 9">
    <name type="scientific">Oldenlandia corymbosa var. corymbosa</name>
    <dbReference type="NCBI Taxonomy" id="529605"/>
    <lineage>
        <taxon>Eukaryota</taxon>
        <taxon>Viridiplantae</taxon>
        <taxon>Streptophyta</taxon>
        <taxon>Embryophyta</taxon>
        <taxon>Tracheophyta</taxon>
        <taxon>Spermatophyta</taxon>
        <taxon>Magnoliopsida</taxon>
        <taxon>eudicotyledons</taxon>
        <taxon>Gunneridae</taxon>
        <taxon>Pentapetalae</taxon>
        <taxon>asterids</taxon>
        <taxon>lamiids</taxon>
        <taxon>Gentianales</taxon>
        <taxon>Rubiaceae</taxon>
        <taxon>Rubioideae</taxon>
        <taxon>Spermacoceae</taxon>
        <taxon>Hedyotis-Oldenlandia complex</taxon>
        <taxon>Oldenlandia</taxon>
    </lineage>
</organism>
<evidence type="ECO:0000256" key="6">
    <source>
        <dbReference type="SAM" id="MobiDB-lite"/>
    </source>
</evidence>